<protein>
    <submittedName>
        <fullName evidence="1">Uncharacterized protein</fullName>
    </submittedName>
</protein>
<dbReference type="Proteomes" id="UP001242732">
    <property type="component" value="Chromosome"/>
</dbReference>
<keyword evidence="2" id="KW-1185">Reference proteome</keyword>
<evidence type="ECO:0000313" key="1">
    <source>
        <dbReference type="EMBL" id="WIY48539.1"/>
    </source>
</evidence>
<dbReference type="EMBL" id="CP127363">
    <property type="protein sequence ID" value="WIY48539.1"/>
    <property type="molecule type" value="Genomic_DNA"/>
</dbReference>
<sequence>MQDFLVSPSLLDLYQATKSREWRAQVKAKITVIFKFLQDNNLANVRLLDESGEAIEDLVLMRSHLTEAGVKMFAKAIPAWQRARDKDGNLANIKLLEDGLKKILENG</sequence>
<name>A0ABY9ANZ7_PARCI</name>
<organism evidence="1 2">
    <name type="scientific">Paracidovorax citrulli</name>
    <name type="common">Acidovorax citrulli</name>
    <dbReference type="NCBI Taxonomy" id="80869"/>
    <lineage>
        <taxon>Bacteria</taxon>
        <taxon>Pseudomonadati</taxon>
        <taxon>Pseudomonadota</taxon>
        <taxon>Betaproteobacteria</taxon>
        <taxon>Burkholderiales</taxon>
        <taxon>Comamonadaceae</taxon>
        <taxon>Paracidovorax</taxon>
    </lineage>
</organism>
<evidence type="ECO:0000313" key="2">
    <source>
        <dbReference type="Proteomes" id="UP001242732"/>
    </source>
</evidence>
<reference evidence="1 2" key="1">
    <citation type="submission" date="2023-06" db="EMBL/GenBank/DDBJ databases">
        <authorList>
            <person name="Ham H."/>
            <person name="Park D.S."/>
        </authorList>
    </citation>
    <scope>NUCLEOTIDE SEQUENCE [LARGE SCALE GENOMIC DNA]</scope>
    <source>
        <strain evidence="1 2">KACC 17005</strain>
    </source>
</reference>
<dbReference type="RefSeq" id="WP_041827204.1">
    <property type="nucleotide sequence ID" value="NZ_CP023687.1"/>
</dbReference>
<proteinExistence type="predicted"/>
<accession>A0ABY9ANZ7</accession>
<gene>
    <name evidence="1" type="ORF">QRO08_22430</name>
</gene>